<sequence>MYLSLRIKKIKKAKFVVVPSEKILPKNAIQKQWQQQCDSCKLVKITPAISKKHLPLWEVAYHDRSDRYILDYFRMSDGKRYEQFGFKSLFD</sequence>
<accession>A0ABU5CB83</accession>
<proteinExistence type="predicted"/>
<protein>
    <submittedName>
        <fullName evidence="1">Uncharacterized protein</fullName>
    </submittedName>
</protein>
<evidence type="ECO:0000313" key="2">
    <source>
        <dbReference type="Proteomes" id="UP001281447"/>
    </source>
</evidence>
<dbReference type="InterPro" id="IPR046350">
    <property type="entry name" value="Cystatin_sf"/>
</dbReference>
<reference evidence="1 2" key="1">
    <citation type="submission" date="2023-10" db="EMBL/GenBank/DDBJ databases">
        <title>Virgibacillus halophilus 5B73C genome.</title>
        <authorList>
            <person name="Miliotis G."/>
            <person name="Sengupta P."/>
            <person name="Hameed A."/>
            <person name="Chuvochina M."/>
            <person name="Mcdonagh F."/>
            <person name="Simpson A.C."/>
            <person name="Singh N.K."/>
            <person name="Rekha P.D."/>
            <person name="Raman K."/>
            <person name="Hugenholtz P."/>
            <person name="Venkateswaran K."/>
        </authorList>
    </citation>
    <scope>NUCLEOTIDE SEQUENCE [LARGE SCALE GENOMIC DNA]</scope>
    <source>
        <strain evidence="1 2">5B73C</strain>
    </source>
</reference>
<evidence type="ECO:0000313" key="1">
    <source>
        <dbReference type="EMBL" id="MDY0396584.1"/>
    </source>
</evidence>
<dbReference type="Gene3D" id="3.10.450.40">
    <property type="match status" value="1"/>
</dbReference>
<gene>
    <name evidence="1" type="ORF">RWE15_22610</name>
</gene>
<name>A0ABU5CB83_9BACI</name>
<keyword evidence="2" id="KW-1185">Reference proteome</keyword>
<dbReference type="Proteomes" id="UP001281447">
    <property type="component" value="Unassembled WGS sequence"/>
</dbReference>
<comment type="caution">
    <text evidence="1">The sequence shown here is derived from an EMBL/GenBank/DDBJ whole genome shotgun (WGS) entry which is preliminary data.</text>
</comment>
<dbReference type="SUPFAM" id="SSF54403">
    <property type="entry name" value="Cystatin/monellin"/>
    <property type="match status" value="1"/>
</dbReference>
<dbReference type="EMBL" id="JAWDIP010000004">
    <property type="protein sequence ID" value="MDY0396584.1"/>
    <property type="molecule type" value="Genomic_DNA"/>
</dbReference>
<organism evidence="1 2">
    <name type="scientific">Tigheibacillus halophilus</name>
    <dbReference type="NCBI Taxonomy" id="361280"/>
    <lineage>
        <taxon>Bacteria</taxon>
        <taxon>Bacillati</taxon>
        <taxon>Bacillota</taxon>
        <taxon>Bacilli</taxon>
        <taxon>Bacillales</taxon>
        <taxon>Bacillaceae</taxon>
        <taxon>Tigheibacillus</taxon>
    </lineage>
</organism>